<evidence type="ECO:0008006" key="3">
    <source>
        <dbReference type="Google" id="ProtNLM"/>
    </source>
</evidence>
<reference evidence="1 2" key="1">
    <citation type="journal article" date="2009" name="Int. J. Syst. Evol. Microbiol.">
        <title>Transfer of Teichococcus ludipueritiae and Muricoccus roseus to the genus Roseomonas, as Roseomonas ludipueritiae comb. nov. and Roseomonas rosea comb. nov., respectively, and emended description of the genus Roseomonas.</title>
        <authorList>
            <person name="Sanchez-Porro C."/>
            <person name="Gallego V."/>
            <person name="Busse H.J."/>
            <person name="Kampfer P."/>
            <person name="Ventosa A."/>
        </authorList>
    </citation>
    <scope>NUCLEOTIDE SEQUENCE [LARGE SCALE GENOMIC DNA]</scope>
    <source>
        <strain evidence="1 2">DSM 14915</strain>
    </source>
</reference>
<dbReference type="EMBL" id="JACTUZ010000006">
    <property type="protein sequence ID" value="MBC9175925.1"/>
    <property type="molecule type" value="Genomic_DNA"/>
</dbReference>
<keyword evidence="2" id="KW-1185">Reference proteome</keyword>
<dbReference type="RefSeq" id="WP_187777189.1">
    <property type="nucleotide sequence ID" value="NZ_JACTUZ010000006.1"/>
</dbReference>
<proteinExistence type="predicted"/>
<sequence>MSPKDKPILTADFVVRKDSIPQQVKPPVDAGPAPRVVTSMRLKVEDNEWLREIGHSLRMTKTELIDEAIGLLRERHK</sequence>
<name>A0ABR7R2E7_9PROT</name>
<protein>
    <recommendedName>
        <fullName evidence="3">Ribbon-helix-helix domain-containing protein</fullName>
    </recommendedName>
</protein>
<gene>
    <name evidence="1" type="ORF">IBL25_03055</name>
</gene>
<accession>A0ABR7R2E7</accession>
<evidence type="ECO:0000313" key="1">
    <source>
        <dbReference type="EMBL" id="MBC9175925.1"/>
    </source>
</evidence>
<dbReference type="Proteomes" id="UP000603940">
    <property type="component" value="Unassembled WGS sequence"/>
</dbReference>
<comment type="caution">
    <text evidence="1">The sequence shown here is derived from an EMBL/GenBank/DDBJ whole genome shotgun (WGS) entry which is preliminary data.</text>
</comment>
<organism evidence="1 2">
    <name type="scientific">Pseudoroseomonas ludipueritiae</name>
    <dbReference type="NCBI Taxonomy" id="198093"/>
    <lineage>
        <taxon>Bacteria</taxon>
        <taxon>Pseudomonadati</taxon>
        <taxon>Pseudomonadota</taxon>
        <taxon>Alphaproteobacteria</taxon>
        <taxon>Acetobacterales</taxon>
        <taxon>Acetobacteraceae</taxon>
        <taxon>Pseudoroseomonas</taxon>
    </lineage>
</organism>
<evidence type="ECO:0000313" key="2">
    <source>
        <dbReference type="Proteomes" id="UP000603940"/>
    </source>
</evidence>